<comment type="caution">
    <text evidence="1">The sequence shown here is derived from an EMBL/GenBank/DDBJ whole genome shotgun (WGS) entry which is preliminary data.</text>
</comment>
<accession>A0ABT3L7N2</accession>
<keyword evidence="2" id="KW-1185">Reference proteome</keyword>
<dbReference type="InterPro" id="IPR021373">
    <property type="entry name" value="DUF2993"/>
</dbReference>
<protein>
    <submittedName>
        <fullName evidence="1">DUF2993 domain-containing protein</fullName>
    </submittedName>
</protein>
<dbReference type="Pfam" id="PF11209">
    <property type="entry name" value="LmeA"/>
    <property type="match status" value="1"/>
</dbReference>
<evidence type="ECO:0000313" key="1">
    <source>
        <dbReference type="EMBL" id="MCW6037526.1"/>
    </source>
</evidence>
<sequence>MSRDEPPLMLENLTPEILDSQDSEGQSQLISKILGPAVQFWLRSQADKVEALQVKIHGRNRQILTGYLPKVSLSAQGAVYQGLHLSEVELTAENIRINLGQVLKGKPLRLLQPVPVTGHVRLEQSDLQASLDAPLLASALQDLFLSPGSLVNPSQQNPQSTNVSTDLPSGQIRWQTAEITPEEITIRGEWLQGKPMNPSVLLQTGLKILDGQILHLSPLTLQGDLAQNPPRELQIPLGSEVNLTTLSLTSGQLAVQGEILVSP</sequence>
<evidence type="ECO:0000313" key="2">
    <source>
        <dbReference type="Proteomes" id="UP001526426"/>
    </source>
</evidence>
<dbReference type="Proteomes" id="UP001526426">
    <property type="component" value="Unassembled WGS sequence"/>
</dbReference>
<dbReference type="EMBL" id="JAIHOM010000075">
    <property type="protein sequence ID" value="MCW6037526.1"/>
    <property type="molecule type" value="Genomic_DNA"/>
</dbReference>
<organism evidence="1 2">
    <name type="scientific">Spirulina subsalsa FACHB-351</name>
    <dbReference type="NCBI Taxonomy" id="234711"/>
    <lineage>
        <taxon>Bacteria</taxon>
        <taxon>Bacillati</taxon>
        <taxon>Cyanobacteriota</taxon>
        <taxon>Cyanophyceae</taxon>
        <taxon>Spirulinales</taxon>
        <taxon>Spirulinaceae</taxon>
        <taxon>Spirulina</taxon>
    </lineage>
</organism>
<dbReference type="RefSeq" id="WP_265265384.1">
    <property type="nucleotide sequence ID" value="NZ_JAIHOM010000075.1"/>
</dbReference>
<reference evidence="1 2" key="1">
    <citation type="submission" date="2021-08" db="EMBL/GenBank/DDBJ databases">
        <title>Draft genome sequence of Spirulina subsalsa with high tolerance to salinity and hype-accumulation of phycocyanin.</title>
        <authorList>
            <person name="Pei H."/>
            <person name="Jiang L."/>
        </authorList>
    </citation>
    <scope>NUCLEOTIDE SEQUENCE [LARGE SCALE GENOMIC DNA]</scope>
    <source>
        <strain evidence="1 2">FACHB-351</strain>
    </source>
</reference>
<proteinExistence type="predicted"/>
<name>A0ABT3L7N2_9CYAN</name>
<gene>
    <name evidence="1" type="ORF">K4A83_14760</name>
</gene>